<dbReference type="InterPro" id="IPR005628">
    <property type="entry name" value="GspK"/>
</dbReference>
<evidence type="ECO:0000256" key="5">
    <source>
        <dbReference type="ARBA" id="ARBA00022519"/>
    </source>
</evidence>
<feature type="transmembrane region" description="Helical" evidence="10">
    <location>
        <begin position="12"/>
        <end position="33"/>
    </location>
</feature>
<dbReference type="RefSeq" id="WP_343816467.1">
    <property type="nucleotide sequence ID" value="NZ_BAAAFA010000004.1"/>
</dbReference>
<feature type="domain" description="T2SS protein K first SAM-like" evidence="11">
    <location>
        <begin position="117"/>
        <end position="202"/>
    </location>
</feature>
<evidence type="ECO:0000259" key="11">
    <source>
        <dbReference type="Pfam" id="PF21687"/>
    </source>
</evidence>
<evidence type="ECO:0000256" key="10">
    <source>
        <dbReference type="SAM" id="Phobius"/>
    </source>
</evidence>
<keyword evidence="5" id="KW-0997">Cell inner membrane</keyword>
<evidence type="ECO:0000256" key="1">
    <source>
        <dbReference type="ARBA" id="ARBA00004533"/>
    </source>
</evidence>
<sequence length="284" mass="32040">MALQVKQKKQQGAALLIVIMITAIMSVIMTLMLHQSRLDMKLSALVKHRALAEVALHSSQSTFIYKMMSTPLHLVGPNYVLNGVDFETLVPDFKGAVASYENVNLSVQDLSGLVSLFPFDEKSFNRLLIENGYNSEQLLVFHDRLQDWQDADSLTRIEGKEQGDYQEYPFFPSNRQLQTVQELAYIIEPDVYRAISPWLILYGHGHINGQYAPKPLYSAAGINTKNSEEYNSFSTGEGGYSYPTGGYLVTLSFEDKGVSLHKQFLLMRGADTFQPFFVANEKIF</sequence>
<evidence type="ECO:0000256" key="3">
    <source>
        <dbReference type="ARBA" id="ARBA00022448"/>
    </source>
</evidence>
<evidence type="ECO:0000256" key="2">
    <source>
        <dbReference type="ARBA" id="ARBA00007246"/>
    </source>
</evidence>
<dbReference type="InterPro" id="IPR049031">
    <property type="entry name" value="T2SSK_SAM-like_1st"/>
</dbReference>
<comment type="similarity">
    <text evidence="2">Belongs to the GSP K family.</text>
</comment>
<evidence type="ECO:0000313" key="12">
    <source>
        <dbReference type="EMBL" id="GAA0815197.1"/>
    </source>
</evidence>
<evidence type="ECO:0000256" key="7">
    <source>
        <dbReference type="ARBA" id="ARBA00022927"/>
    </source>
</evidence>
<dbReference type="Pfam" id="PF21687">
    <property type="entry name" value="T2SSK_1st"/>
    <property type="match status" value="1"/>
</dbReference>
<keyword evidence="6 10" id="KW-0812">Transmembrane</keyword>
<dbReference type="Gene3D" id="1.10.40.60">
    <property type="entry name" value="EpsJ-like"/>
    <property type="match status" value="1"/>
</dbReference>
<accession>A0ABN1L5J5</accession>
<dbReference type="InterPro" id="IPR038072">
    <property type="entry name" value="GspK_central_sf"/>
</dbReference>
<evidence type="ECO:0000256" key="8">
    <source>
        <dbReference type="ARBA" id="ARBA00022989"/>
    </source>
</evidence>
<dbReference type="SUPFAM" id="SSF158544">
    <property type="entry name" value="GspK insert domain-like"/>
    <property type="match status" value="1"/>
</dbReference>
<evidence type="ECO:0000313" key="13">
    <source>
        <dbReference type="Proteomes" id="UP001500021"/>
    </source>
</evidence>
<keyword evidence="3" id="KW-0813">Transport</keyword>
<evidence type="ECO:0000256" key="4">
    <source>
        <dbReference type="ARBA" id="ARBA00022475"/>
    </source>
</evidence>
<keyword evidence="4" id="KW-1003">Cell membrane</keyword>
<comment type="caution">
    <text evidence="12">The sequence shown here is derived from an EMBL/GenBank/DDBJ whole genome shotgun (WGS) entry which is preliminary data.</text>
</comment>
<evidence type="ECO:0000256" key="6">
    <source>
        <dbReference type="ARBA" id="ARBA00022692"/>
    </source>
</evidence>
<dbReference type="EMBL" id="BAAAFA010000004">
    <property type="protein sequence ID" value="GAA0815197.1"/>
    <property type="molecule type" value="Genomic_DNA"/>
</dbReference>
<gene>
    <name evidence="12" type="ORF">GCM10009111_13150</name>
</gene>
<organism evidence="12 13">
    <name type="scientific">Colwellia asteriadis</name>
    <dbReference type="NCBI Taxonomy" id="517723"/>
    <lineage>
        <taxon>Bacteria</taxon>
        <taxon>Pseudomonadati</taxon>
        <taxon>Pseudomonadota</taxon>
        <taxon>Gammaproteobacteria</taxon>
        <taxon>Alteromonadales</taxon>
        <taxon>Colwelliaceae</taxon>
        <taxon>Colwellia</taxon>
    </lineage>
</organism>
<dbReference type="PANTHER" id="PTHR38831:SF1">
    <property type="entry name" value="TYPE II SECRETION SYSTEM PROTEIN K-RELATED"/>
    <property type="match status" value="1"/>
</dbReference>
<reference evidence="13" key="1">
    <citation type="journal article" date="2019" name="Int. J. Syst. Evol. Microbiol.">
        <title>The Global Catalogue of Microorganisms (GCM) 10K type strain sequencing project: providing services to taxonomists for standard genome sequencing and annotation.</title>
        <authorList>
            <consortium name="The Broad Institute Genomics Platform"/>
            <consortium name="The Broad Institute Genome Sequencing Center for Infectious Disease"/>
            <person name="Wu L."/>
            <person name="Ma J."/>
        </authorList>
    </citation>
    <scope>NUCLEOTIDE SEQUENCE [LARGE SCALE GENOMIC DNA]</scope>
    <source>
        <strain evidence="13">JCM 15608</strain>
    </source>
</reference>
<keyword evidence="7" id="KW-0653">Protein transport</keyword>
<dbReference type="PANTHER" id="PTHR38831">
    <property type="entry name" value="TYPE II SECRETION SYSTEM PROTEIN K"/>
    <property type="match status" value="1"/>
</dbReference>
<dbReference type="Proteomes" id="UP001500021">
    <property type="component" value="Unassembled WGS sequence"/>
</dbReference>
<keyword evidence="13" id="KW-1185">Reference proteome</keyword>
<evidence type="ECO:0000256" key="9">
    <source>
        <dbReference type="ARBA" id="ARBA00023136"/>
    </source>
</evidence>
<proteinExistence type="inferred from homology"/>
<name>A0ABN1L5J5_9GAMM</name>
<comment type="subcellular location">
    <subcellularLocation>
        <location evidence="1">Cell inner membrane</location>
    </subcellularLocation>
</comment>
<keyword evidence="8 10" id="KW-1133">Transmembrane helix</keyword>
<keyword evidence="9 10" id="KW-0472">Membrane</keyword>
<protein>
    <recommendedName>
        <fullName evidence="11">T2SS protein K first SAM-like domain-containing protein</fullName>
    </recommendedName>
</protein>